<accession>A0ABR5HRI1</accession>
<evidence type="ECO:0000313" key="3">
    <source>
        <dbReference type="Proteomes" id="UP000037274"/>
    </source>
</evidence>
<keyword evidence="3" id="KW-1185">Reference proteome</keyword>
<dbReference type="InterPro" id="IPR036259">
    <property type="entry name" value="MFS_trans_sf"/>
</dbReference>
<gene>
    <name evidence="2" type="ORF">ACH49_27500</name>
</gene>
<proteinExistence type="predicted"/>
<protein>
    <recommendedName>
        <fullName evidence="4">Major facilitator superfamily (MFS) profile domain-containing protein</fullName>
    </recommendedName>
</protein>
<evidence type="ECO:0008006" key="4">
    <source>
        <dbReference type="Google" id="ProtNLM"/>
    </source>
</evidence>
<comment type="caution">
    <text evidence="2">The sequence shown here is derived from an EMBL/GenBank/DDBJ whole genome shotgun (WGS) entry which is preliminary data.</text>
</comment>
<keyword evidence="1" id="KW-1133">Transmembrane helix</keyword>
<keyword evidence="1" id="KW-0812">Transmembrane</keyword>
<organism evidence="2 3">
    <name type="scientific">Streptomyces leeuwenhoekii</name>
    <dbReference type="NCBI Taxonomy" id="1437453"/>
    <lineage>
        <taxon>Bacteria</taxon>
        <taxon>Bacillati</taxon>
        <taxon>Actinomycetota</taxon>
        <taxon>Actinomycetes</taxon>
        <taxon>Kitasatosporales</taxon>
        <taxon>Streptomycetaceae</taxon>
        <taxon>Streptomyces</taxon>
    </lineage>
</organism>
<feature type="transmembrane region" description="Helical" evidence="1">
    <location>
        <begin position="37"/>
        <end position="56"/>
    </location>
</feature>
<dbReference type="SUPFAM" id="SSF103473">
    <property type="entry name" value="MFS general substrate transporter"/>
    <property type="match status" value="1"/>
</dbReference>
<keyword evidence="1" id="KW-0472">Membrane</keyword>
<evidence type="ECO:0000256" key="1">
    <source>
        <dbReference type="SAM" id="Phobius"/>
    </source>
</evidence>
<evidence type="ECO:0000313" key="2">
    <source>
        <dbReference type="EMBL" id="KMS68292.1"/>
    </source>
</evidence>
<name>A0ABR5HRI1_STRLW</name>
<reference evidence="2 3" key="1">
    <citation type="submission" date="2015-06" db="EMBL/GenBank/DDBJ databases">
        <title>Draft genome sequence of Streptomyces leeuwenhoekii C58, which produces the novel lasso peptide, chaxapeptin.</title>
        <authorList>
            <person name="Yi Y."/>
            <person name="Hai D."/>
            <person name="Jaspars M."/>
            <person name="Sheng H."/>
            <person name="Rateb M.E."/>
            <person name="Bull A."/>
            <person name="Goodfellow M."/>
            <person name="Asenjo J.A."/>
            <person name="Ebel R."/>
        </authorList>
    </citation>
    <scope>NUCLEOTIDE SEQUENCE [LARGE SCALE GENOMIC DNA]</scope>
    <source>
        <strain evidence="2 3">C58</strain>
    </source>
</reference>
<sequence length="75" mass="7844">MFGIVAATGTLPGLIAPYLTGRLLDSAPTRDAGCTQAFLLTAVVTLASGLAALAAIRPERDARRPRPDRARGARR</sequence>
<dbReference type="Proteomes" id="UP000037274">
    <property type="component" value="Unassembled WGS sequence"/>
</dbReference>
<dbReference type="EMBL" id="LFEH01000166">
    <property type="protein sequence ID" value="KMS68292.1"/>
    <property type="molecule type" value="Genomic_DNA"/>
</dbReference>
<feature type="non-terminal residue" evidence="2">
    <location>
        <position position="75"/>
    </location>
</feature>